<dbReference type="AlphaFoldDB" id="A0A5B7IEG2"/>
<gene>
    <name evidence="1" type="ORF">E2C01_074803</name>
</gene>
<reference evidence="1 2" key="1">
    <citation type="submission" date="2019-05" db="EMBL/GenBank/DDBJ databases">
        <title>Another draft genome of Portunus trituberculatus and its Hox gene families provides insights of decapod evolution.</title>
        <authorList>
            <person name="Jeong J.-H."/>
            <person name="Song I."/>
            <person name="Kim S."/>
            <person name="Choi T."/>
            <person name="Kim D."/>
            <person name="Ryu S."/>
            <person name="Kim W."/>
        </authorList>
    </citation>
    <scope>NUCLEOTIDE SEQUENCE [LARGE SCALE GENOMIC DNA]</scope>
    <source>
        <tissue evidence="1">Muscle</tissue>
    </source>
</reference>
<name>A0A5B7IEG2_PORTR</name>
<evidence type="ECO:0000313" key="2">
    <source>
        <dbReference type="Proteomes" id="UP000324222"/>
    </source>
</evidence>
<dbReference type="Proteomes" id="UP000324222">
    <property type="component" value="Unassembled WGS sequence"/>
</dbReference>
<evidence type="ECO:0000313" key="1">
    <source>
        <dbReference type="EMBL" id="MPC80229.1"/>
    </source>
</evidence>
<comment type="caution">
    <text evidence="1">The sequence shown here is derived from an EMBL/GenBank/DDBJ whole genome shotgun (WGS) entry which is preliminary data.</text>
</comment>
<protein>
    <submittedName>
        <fullName evidence="1">Uncharacterized protein</fullName>
    </submittedName>
</protein>
<organism evidence="1 2">
    <name type="scientific">Portunus trituberculatus</name>
    <name type="common">Swimming crab</name>
    <name type="synonym">Neptunus trituberculatus</name>
    <dbReference type="NCBI Taxonomy" id="210409"/>
    <lineage>
        <taxon>Eukaryota</taxon>
        <taxon>Metazoa</taxon>
        <taxon>Ecdysozoa</taxon>
        <taxon>Arthropoda</taxon>
        <taxon>Crustacea</taxon>
        <taxon>Multicrustacea</taxon>
        <taxon>Malacostraca</taxon>
        <taxon>Eumalacostraca</taxon>
        <taxon>Eucarida</taxon>
        <taxon>Decapoda</taxon>
        <taxon>Pleocyemata</taxon>
        <taxon>Brachyura</taxon>
        <taxon>Eubrachyura</taxon>
        <taxon>Portunoidea</taxon>
        <taxon>Portunidae</taxon>
        <taxon>Portuninae</taxon>
        <taxon>Portunus</taxon>
    </lineage>
</organism>
<keyword evidence="2" id="KW-1185">Reference proteome</keyword>
<accession>A0A5B7IEG2</accession>
<dbReference type="EMBL" id="VSRR010053417">
    <property type="protein sequence ID" value="MPC80229.1"/>
    <property type="molecule type" value="Genomic_DNA"/>
</dbReference>
<proteinExistence type="predicted"/>
<sequence length="77" mass="8871">MECCHYSGVWKLTSRMNAMAASPLFPPRVPGESWRLHICHELPAVIVAQTYGLRIVRRNITCPHFVDVSYWLTRDDA</sequence>